<dbReference type="PANTHER" id="PTHR43806:SF11">
    <property type="entry name" value="CEREVISIN-RELATED"/>
    <property type="match status" value="1"/>
</dbReference>
<accession>A0A014QRM7</accession>
<dbReference type="SUPFAM" id="SSF52743">
    <property type="entry name" value="Subtilisin-like"/>
    <property type="match status" value="1"/>
</dbReference>
<feature type="signal peptide" evidence="8">
    <location>
        <begin position="1"/>
        <end position="21"/>
    </location>
</feature>
<dbReference type="InterPro" id="IPR000209">
    <property type="entry name" value="Peptidase_S8/S53_dom"/>
</dbReference>
<dbReference type="AlphaFoldDB" id="A0A014QRM7"/>
<name>A0A014QRM7_9HYPO</name>
<dbReference type="GO" id="GO:0006508">
    <property type="term" value="P:proteolysis"/>
    <property type="evidence" value="ECO:0007669"/>
    <property type="project" value="UniProtKB-KW"/>
</dbReference>
<dbReference type="EMBL" id="JELW01000082">
    <property type="protein sequence ID" value="EXU95412.1"/>
    <property type="molecule type" value="Genomic_DNA"/>
</dbReference>
<feature type="domain" description="Peptidase S8/S53" evidence="9">
    <location>
        <begin position="189"/>
        <end position="434"/>
    </location>
</feature>
<dbReference type="InterPro" id="IPR036852">
    <property type="entry name" value="Peptidase_S8/S53_dom_sf"/>
</dbReference>
<keyword evidence="2 5" id="KW-0645">Protease</keyword>
<dbReference type="PRINTS" id="PR00723">
    <property type="entry name" value="SUBTILISIN"/>
</dbReference>
<dbReference type="HOGENOM" id="CLU_011263_1_4_1"/>
<dbReference type="PROSITE" id="PS00138">
    <property type="entry name" value="SUBTILASE_SER"/>
    <property type="match status" value="1"/>
</dbReference>
<dbReference type="InterPro" id="IPR034193">
    <property type="entry name" value="PCSK9_ProteinaseK-like"/>
</dbReference>
<dbReference type="SUPFAM" id="SSF54897">
    <property type="entry name" value="Protease propeptides/inhibitors"/>
    <property type="match status" value="1"/>
</dbReference>
<dbReference type="CDD" id="cd04077">
    <property type="entry name" value="Peptidases_S8_PCSK9_ProteinaseK_like"/>
    <property type="match status" value="1"/>
</dbReference>
<evidence type="ECO:0000256" key="4">
    <source>
        <dbReference type="ARBA" id="ARBA00022825"/>
    </source>
</evidence>
<keyword evidence="8" id="KW-0732">Signal</keyword>
<feature type="active site" description="Charge relay system" evidence="5">
    <location>
        <position position="198"/>
    </location>
</feature>
<dbReference type="Gene3D" id="3.40.50.200">
    <property type="entry name" value="Peptidase S8/S53 domain"/>
    <property type="match status" value="1"/>
</dbReference>
<dbReference type="PANTHER" id="PTHR43806">
    <property type="entry name" value="PEPTIDASE S8"/>
    <property type="match status" value="1"/>
</dbReference>
<dbReference type="FunFam" id="3.40.50.200:FF:000007">
    <property type="entry name" value="Subtilisin-like serine protease"/>
    <property type="match status" value="1"/>
</dbReference>
<evidence type="ECO:0000313" key="11">
    <source>
        <dbReference type="Proteomes" id="UP000030151"/>
    </source>
</evidence>
<feature type="compositionally biased region" description="Basic and acidic residues" evidence="7">
    <location>
        <begin position="431"/>
        <end position="445"/>
    </location>
</feature>
<proteinExistence type="inferred from homology"/>
<evidence type="ECO:0000256" key="5">
    <source>
        <dbReference type="PROSITE-ProRule" id="PRU01240"/>
    </source>
</evidence>
<gene>
    <name evidence="10" type="ORF">X797_011520</name>
</gene>
<evidence type="ECO:0000256" key="3">
    <source>
        <dbReference type="ARBA" id="ARBA00022801"/>
    </source>
</evidence>
<evidence type="ECO:0000256" key="7">
    <source>
        <dbReference type="SAM" id="MobiDB-lite"/>
    </source>
</evidence>
<evidence type="ECO:0000256" key="6">
    <source>
        <dbReference type="RuleBase" id="RU003355"/>
    </source>
</evidence>
<dbReference type="InterPro" id="IPR015500">
    <property type="entry name" value="Peptidase_S8_subtilisin-rel"/>
</dbReference>
<evidence type="ECO:0000259" key="9">
    <source>
        <dbReference type="Pfam" id="PF00082"/>
    </source>
</evidence>
<feature type="chain" id="PRO_5001473325" evidence="8">
    <location>
        <begin position="22"/>
        <end position="479"/>
    </location>
</feature>
<comment type="similarity">
    <text evidence="1 5 6">Belongs to the peptidase S8 family.</text>
</comment>
<keyword evidence="3 5" id="KW-0378">Hydrolase</keyword>
<dbReference type="Proteomes" id="UP000030151">
    <property type="component" value="Unassembled WGS sequence"/>
</dbReference>
<protein>
    <submittedName>
        <fullName evidence="10">Peptidase S8 family protein</fullName>
    </submittedName>
</protein>
<feature type="active site" description="Charge relay system" evidence="5">
    <location>
        <position position="398"/>
    </location>
</feature>
<sequence length="479" mass="49755">MTSIKNMVLGAVLLWAQLIAAFPTPIGGDGGLLSLLGLGSSRNGDKNASPTPAKSNVKAKSRIVPNSYIVVYKNTTSAADVKAMTASVSSQLKKRNLNKRGSEGQLLSTDVRSFQINNWHAMNFEAEESMALEVGKYDGVDYVEKNTWFSTLGLVKQENAPAGLQRLSEAAPVGEQPNKGLYVYDSSAGNGTTAYVVDSGCRTTHRDFEGRATTIANFVKGERATDANGHGTHVACTIAGAKFGVAKLATVKCVKVMNAEGQGTNADIIAGLQSVVEDVKKTKPQAATMNMSLGGGRSQALDTAINNVFKAGVLPVVAAGNENAYETSANIVLQQNAKNVSPAAAPNAITVGAVDANTDQKAGFSNFGPSVDINAPGVDVQSCGIRSDSDVSTKSGTSMASPHVAGLANYLMRLENVSDPAKVTALLKGQAKETDATVEGGRRDTTPLIANNGNQLDKNKFLDENGAKGGTQGNGAASN</sequence>
<feature type="region of interest" description="Disordered" evidence="7">
    <location>
        <begin position="431"/>
        <end position="479"/>
    </location>
</feature>
<reference evidence="10 11" key="1">
    <citation type="submission" date="2014-02" db="EMBL/GenBank/DDBJ databases">
        <title>The genome sequence of the entomopathogenic fungus Metarhizium robertsii ARSEF 2575.</title>
        <authorList>
            <person name="Giuliano Garisto Donzelli B."/>
            <person name="Roe B.A."/>
            <person name="Macmil S.L."/>
            <person name="Krasnoff S.B."/>
            <person name="Gibson D.M."/>
        </authorList>
    </citation>
    <scope>NUCLEOTIDE SEQUENCE [LARGE SCALE GENOMIC DNA]</scope>
    <source>
        <strain evidence="10 11">ARSEF 2575</strain>
    </source>
</reference>
<feature type="compositionally biased region" description="Basic and acidic residues" evidence="7">
    <location>
        <begin position="457"/>
        <end position="466"/>
    </location>
</feature>
<dbReference type="PROSITE" id="PS51892">
    <property type="entry name" value="SUBTILASE"/>
    <property type="match status" value="1"/>
</dbReference>
<dbReference type="OrthoDB" id="206201at2759"/>
<feature type="active site" description="Charge relay system" evidence="5">
    <location>
        <position position="230"/>
    </location>
</feature>
<dbReference type="PROSITE" id="PS00136">
    <property type="entry name" value="SUBTILASE_ASP"/>
    <property type="match status" value="1"/>
</dbReference>
<evidence type="ECO:0000256" key="8">
    <source>
        <dbReference type="SAM" id="SignalP"/>
    </source>
</evidence>
<dbReference type="InterPro" id="IPR050131">
    <property type="entry name" value="Peptidase_S8_subtilisin-like"/>
</dbReference>
<organism evidence="10 11">
    <name type="scientific">Metarhizium robertsii</name>
    <dbReference type="NCBI Taxonomy" id="568076"/>
    <lineage>
        <taxon>Eukaryota</taxon>
        <taxon>Fungi</taxon>
        <taxon>Dikarya</taxon>
        <taxon>Ascomycota</taxon>
        <taxon>Pezizomycotina</taxon>
        <taxon>Sordariomycetes</taxon>
        <taxon>Hypocreomycetidae</taxon>
        <taxon>Hypocreales</taxon>
        <taxon>Clavicipitaceae</taxon>
        <taxon>Metarhizium</taxon>
    </lineage>
</organism>
<evidence type="ECO:0000313" key="10">
    <source>
        <dbReference type="EMBL" id="EXU95412.1"/>
    </source>
</evidence>
<dbReference type="eggNOG" id="KOG1153">
    <property type="taxonomic scope" value="Eukaryota"/>
</dbReference>
<keyword evidence="4 5" id="KW-0720">Serine protease</keyword>
<dbReference type="InterPro" id="IPR023827">
    <property type="entry name" value="Peptidase_S8_Asp-AS"/>
</dbReference>
<dbReference type="Pfam" id="PF00082">
    <property type="entry name" value="Peptidase_S8"/>
    <property type="match status" value="1"/>
</dbReference>
<comment type="caution">
    <text evidence="10">The sequence shown here is derived from an EMBL/GenBank/DDBJ whole genome shotgun (WGS) entry which is preliminary data.</text>
</comment>
<evidence type="ECO:0000256" key="1">
    <source>
        <dbReference type="ARBA" id="ARBA00011073"/>
    </source>
</evidence>
<dbReference type="InterPro" id="IPR023828">
    <property type="entry name" value="Peptidase_S8_Ser-AS"/>
</dbReference>
<dbReference type="GO" id="GO:0004252">
    <property type="term" value="F:serine-type endopeptidase activity"/>
    <property type="evidence" value="ECO:0007669"/>
    <property type="project" value="UniProtKB-UniRule"/>
</dbReference>
<evidence type="ECO:0000256" key="2">
    <source>
        <dbReference type="ARBA" id="ARBA00022670"/>
    </source>
</evidence>